<reference evidence="2" key="1">
    <citation type="journal article" date="2024" name="IScience">
        <title>Strigolactones Initiate the Formation of Haustorium-like Structures in Castilleja.</title>
        <authorList>
            <person name="Buerger M."/>
            <person name="Peterson D."/>
            <person name="Chory J."/>
        </authorList>
    </citation>
    <scope>NUCLEOTIDE SEQUENCE [LARGE SCALE GENOMIC DNA]</scope>
</reference>
<sequence>MRAAPFALGERIGSGDVVAAIIPGGRTEIGKAPPITGGSENSDSW</sequence>
<proteinExistence type="predicted"/>
<gene>
    <name evidence="1" type="ORF">CASFOL_039530</name>
</gene>
<accession>A0ABD3BI72</accession>
<dbReference type="EMBL" id="JAVIJP010000087">
    <property type="protein sequence ID" value="KAL3617136.1"/>
    <property type="molecule type" value="Genomic_DNA"/>
</dbReference>
<evidence type="ECO:0000313" key="1">
    <source>
        <dbReference type="EMBL" id="KAL3617136.1"/>
    </source>
</evidence>
<dbReference type="AlphaFoldDB" id="A0ABD3BI72"/>
<comment type="caution">
    <text evidence="1">The sequence shown here is derived from an EMBL/GenBank/DDBJ whole genome shotgun (WGS) entry which is preliminary data.</text>
</comment>
<dbReference type="Proteomes" id="UP001632038">
    <property type="component" value="Unassembled WGS sequence"/>
</dbReference>
<evidence type="ECO:0000313" key="2">
    <source>
        <dbReference type="Proteomes" id="UP001632038"/>
    </source>
</evidence>
<name>A0ABD3BI72_9LAMI</name>
<organism evidence="1 2">
    <name type="scientific">Castilleja foliolosa</name>
    <dbReference type="NCBI Taxonomy" id="1961234"/>
    <lineage>
        <taxon>Eukaryota</taxon>
        <taxon>Viridiplantae</taxon>
        <taxon>Streptophyta</taxon>
        <taxon>Embryophyta</taxon>
        <taxon>Tracheophyta</taxon>
        <taxon>Spermatophyta</taxon>
        <taxon>Magnoliopsida</taxon>
        <taxon>eudicotyledons</taxon>
        <taxon>Gunneridae</taxon>
        <taxon>Pentapetalae</taxon>
        <taxon>asterids</taxon>
        <taxon>lamiids</taxon>
        <taxon>Lamiales</taxon>
        <taxon>Orobanchaceae</taxon>
        <taxon>Pedicularideae</taxon>
        <taxon>Castillejinae</taxon>
        <taxon>Castilleja</taxon>
    </lineage>
</organism>
<protein>
    <submittedName>
        <fullName evidence="1">Uncharacterized protein</fullName>
    </submittedName>
</protein>
<keyword evidence="2" id="KW-1185">Reference proteome</keyword>